<sequence length="116" mass="13674">MFSNSNFYIALTGLKERERERERVRLMSSCQCQDETSKTWTIFAHYFQKELWKNSKGVLRTRKQLQGQKKKGRGTDLMSSCDLLNPVLLFLKINLILFPPQSLLLTLYTIINRDLE</sequence>
<name>A0A2D4NM17_MICSU</name>
<dbReference type="AlphaFoldDB" id="A0A2D4NM17"/>
<reference evidence="1" key="2">
    <citation type="submission" date="2017-11" db="EMBL/GenBank/DDBJ databases">
        <title>Coralsnake Venomics: Analyses of Venom Gland Transcriptomes and Proteomes of Six Brazilian Taxa.</title>
        <authorList>
            <person name="Aird S.D."/>
            <person name="Jorge da Silva N."/>
            <person name="Qiu L."/>
            <person name="Villar-Briones A."/>
            <person name="Aparecida-Saddi V."/>
            <person name="Campos-Telles M.P."/>
            <person name="Grau M."/>
            <person name="Mikheyev A.S."/>
        </authorList>
    </citation>
    <scope>NUCLEOTIDE SEQUENCE</scope>
    <source>
        <tissue evidence="1">Venom_gland</tissue>
    </source>
</reference>
<evidence type="ECO:0000313" key="1">
    <source>
        <dbReference type="EMBL" id="LAB46328.1"/>
    </source>
</evidence>
<dbReference type="EMBL" id="IACN01006840">
    <property type="protein sequence ID" value="LAB46328.1"/>
    <property type="molecule type" value="Transcribed_RNA"/>
</dbReference>
<proteinExistence type="predicted"/>
<organism evidence="1">
    <name type="scientific">Micrurus surinamensis</name>
    <name type="common">Surinam coral snake</name>
    <dbReference type="NCBI Taxonomy" id="129470"/>
    <lineage>
        <taxon>Eukaryota</taxon>
        <taxon>Metazoa</taxon>
        <taxon>Chordata</taxon>
        <taxon>Craniata</taxon>
        <taxon>Vertebrata</taxon>
        <taxon>Euteleostomi</taxon>
        <taxon>Lepidosauria</taxon>
        <taxon>Squamata</taxon>
        <taxon>Bifurcata</taxon>
        <taxon>Unidentata</taxon>
        <taxon>Episquamata</taxon>
        <taxon>Toxicofera</taxon>
        <taxon>Serpentes</taxon>
        <taxon>Colubroidea</taxon>
        <taxon>Elapidae</taxon>
        <taxon>Elapinae</taxon>
        <taxon>Micrurus</taxon>
    </lineage>
</organism>
<reference evidence="1" key="1">
    <citation type="submission" date="2017-07" db="EMBL/GenBank/DDBJ databases">
        <authorList>
            <person name="Mikheyev A."/>
            <person name="Grau M."/>
        </authorList>
    </citation>
    <scope>NUCLEOTIDE SEQUENCE</scope>
    <source>
        <tissue evidence="1">Venom_gland</tissue>
    </source>
</reference>
<accession>A0A2D4NM17</accession>
<protein>
    <submittedName>
        <fullName evidence="1">Uncharacterized protein</fullName>
    </submittedName>
</protein>